<keyword evidence="3" id="KW-1185">Reference proteome</keyword>
<dbReference type="SUPFAM" id="SSF89360">
    <property type="entry name" value="HesB-like domain"/>
    <property type="match status" value="1"/>
</dbReference>
<comment type="caution">
    <text evidence="2">The sequence shown here is derived from an EMBL/GenBank/DDBJ whole genome shotgun (WGS) entry which is preliminary data.</text>
</comment>
<protein>
    <submittedName>
        <fullName evidence="2">Iron-sulfur cluster insertion protein ErpA</fullName>
    </submittedName>
</protein>
<dbReference type="Gene3D" id="2.60.300.12">
    <property type="entry name" value="HesB-like domain"/>
    <property type="match status" value="1"/>
</dbReference>
<evidence type="ECO:0000313" key="3">
    <source>
        <dbReference type="Proteomes" id="UP001458946"/>
    </source>
</evidence>
<dbReference type="Pfam" id="PF01521">
    <property type="entry name" value="Fe-S_biosyn"/>
    <property type="match status" value="1"/>
</dbReference>
<dbReference type="PANTHER" id="PTHR43011:SF1">
    <property type="entry name" value="IRON-SULFUR CLUSTER ASSEMBLY 2 HOMOLOG, MITOCHONDRIAL"/>
    <property type="match status" value="1"/>
</dbReference>
<feature type="domain" description="Core" evidence="1">
    <location>
        <begin position="18"/>
        <end position="118"/>
    </location>
</feature>
<organism evidence="2 3">
    <name type="scientific">Deinococcus xinjiangensis</name>
    <dbReference type="NCBI Taxonomy" id="457454"/>
    <lineage>
        <taxon>Bacteria</taxon>
        <taxon>Thermotogati</taxon>
        <taxon>Deinococcota</taxon>
        <taxon>Deinococci</taxon>
        <taxon>Deinococcales</taxon>
        <taxon>Deinococcaceae</taxon>
        <taxon>Deinococcus</taxon>
    </lineage>
</organism>
<gene>
    <name evidence="2" type="primary">erpA</name>
    <name evidence="2" type="ORF">Dxin01_02564</name>
</gene>
<dbReference type="PROSITE" id="PS01152">
    <property type="entry name" value="HESB"/>
    <property type="match status" value="1"/>
</dbReference>
<dbReference type="PANTHER" id="PTHR43011">
    <property type="entry name" value="IRON-SULFUR CLUSTER ASSEMBLY 2 HOMOLOG, MITOCHONDRIAL"/>
    <property type="match status" value="1"/>
</dbReference>
<dbReference type="InterPro" id="IPR000361">
    <property type="entry name" value="ATAP_core_dom"/>
</dbReference>
<dbReference type="InterPro" id="IPR016092">
    <property type="entry name" value="ATAP"/>
</dbReference>
<dbReference type="EMBL" id="BAABRN010000030">
    <property type="protein sequence ID" value="GAA5502817.1"/>
    <property type="molecule type" value="Genomic_DNA"/>
</dbReference>
<reference evidence="2 3" key="1">
    <citation type="submission" date="2024-02" db="EMBL/GenBank/DDBJ databases">
        <title>Deinococcus xinjiangensis NBRC 107630.</title>
        <authorList>
            <person name="Ichikawa N."/>
            <person name="Katano-Makiyama Y."/>
            <person name="Hidaka K."/>
        </authorList>
    </citation>
    <scope>NUCLEOTIDE SEQUENCE [LARGE SCALE GENOMIC DNA]</scope>
    <source>
        <strain evidence="2 3">NBRC 107630</strain>
    </source>
</reference>
<dbReference type="RefSeq" id="WP_353542785.1">
    <property type="nucleotide sequence ID" value="NZ_BAABRN010000030.1"/>
</dbReference>
<sequence length="140" mass="14537">MTASTYPEPQGDIPTKEISISEFGAAKAQSILAGSGKENAGVRVFIKSGGCSGYQYGMAIDDRELEGDLIVVDRGIKLLVDRMSLPLLRGSEVDFVENMMGGGFTVNNPNATSSCGCGHSFRTDNAQAPDGEGSGGCGSH</sequence>
<name>A0ABP9VC57_9DEIO</name>
<dbReference type="InterPro" id="IPR017870">
    <property type="entry name" value="FeS_cluster_insertion_CS"/>
</dbReference>
<dbReference type="InterPro" id="IPR035903">
    <property type="entry name" value="HesB-like_dom_sf"/>
</dbReference>
<evidence type="ECO:0000259" key="1">
    <source>
        <dbReference type="Pfam" id="PF01521"/>
    </source>
</evidence>
<accession>A0ABP9VC57</accession>
<dbReference type="Proteomes" id="UP001458946">
    <property type="component" value="Unassembled WGS sequence"/>
</dbReference>
<evidence type="ECO:0000313" key="2">
    <source>
        <dbReference type="EMBL" id="GAA5502817.1"/>
    </source>
</evidence>
<dbReference type="NCBIfam" id="TIGR00049">
    <property type="entry name" value="iron-sulfur cluster assembly accessory protein"/>
    <property type="match status" value="1"/>
</dbReference>
<proteinExistence type="predicted"/>